<dbReference type="PANTHER" id="PTHR10146:SF14">
    <property type="entry name" value="PYRIDOXAL PHOSPHATE HOMEOSTASIS PROTEIN"/>
    <property type="match status" value="1"/>
</dbReference>
<dbReference type="Gene3D" id="3.20.20.10">
    <property type="entry name" value="Alanine racemase"/>
    <property type="match status" value="1"/>
</dbReference>
<dbReference type="InterPro" id="IPR011078">
    <property type="entry name" value="PyrdxlP_homeostasis"/>
</dbReference>
<feature type="region of interest" description="Disordered" evidence="4">
    <location>
        <begin position="115"/>
        <end position="151"/>
    </location>
</feature>
<comment type="function">
    <text evidence="2">Pyridoxal 5'-phosphate (PLP)-binding protein, which is involved in PLP homeostasis.</text>
</comment>
<feature type="modified residue" description="N6-(pyridoxal phosphate)lysine" evidence="2">
    <location>
        <position position="74"/>
    </location>
</feature>
<dbReference type="CDD" id="cd00635">
    <property type="entry name" value="PLPDE_III_YBL036c_like"/>
    <property type="match status" value="1"/>
</dbReference>
<dbReference type="PANTHER" id="PTHR10146">
    <property type="entry name" value="PROLINE SYNTHETASE CO-TRANSCRIBED BACTERIAL HOMOLOG PROTEIN"/>
    <property type="match status" value="1"/>
</dbReference>
<reference evidence="6 7" key="1">
    <citation type="submission" date="2020-07" db="EMBL/GenBank/DDBJ databases">
        <title>Sequencing the genomes of 1000 actinobacteria strains.</title>
        <authorList>
            <person name="Klenk H.-P."/>
        </authorList>
    </citation>
    <scope>NUCLEOTIDE SEQUENCE [LARGE SCALE GENOMIC DNA]</scope>
    <source>
        <strain evidence="6 7">DSM 15664</strain>
    </source>
</reference>
<protein>
    <recommendedName>
        <fullName evidence="2">Pyridoxal phosphate homeostasis protein</fullName>
        <shortName evidence="2">PLP homeostasis protein</shortName>
    </recommendedName>
</protein>
<feature type="compositionally biased region" description="Low complexity" evidence="4">
    <location>
        <begin position="115"/>
        <end position="133"/>
    </location>
</feature>
<keyword evidence="1 2" id="KW-0663">Pyridoxal phosphate</keyword>
<dbReference type="PROSITE" id="PS01211">
    <property type="entry name" value="UPF0001"/>
    <property type="match status" value="1"/>
</dbReference>
<comment type="similarity">
    <text evidence="2 3">Belongs to the pyridoxal phosphate-binding protein YggS/PROSC family.</text>
</comment>
<gene>
    <name evidence="6" type="ORF">HNR11_001850</name>
</gene>
<organism evidence="6 7">
    <name type="scientific">Nesterenkonia sandarakina</name>
    <dbReference type="NCBI Taxonomy" id="272918"/>
    <lineage>
        <taxon>Bacteria</taxon>
        <taxon>Bacillati</taxon>
        <taxon>Actinomycetota</taxon>
        <taxon>Actinomycetes</taxon>
        <taxon>Micrococcales</taxon>
        <taxon>Micrococcaceae</taxon>
        <taxon>Nesterenkonia</taxon>
    </lineage>
</organism>
<sequence>MQTSPEPADPDAASPDAADLDAADPDPGDPGDSGAEDPRSEELAANLAAVHARIDRAMEAAGRQDRPTLIVVTKFFPAADVLRLHRLGVRDVGENRDQEAAAKAAEVTELLRAGTAAPAAPGSAGAPAGPADDPASEPADDPAADPASGPAANEEVLHWHFIGQLQSNKARSVTGYADHLHSVDRSSLLKALIKVAPSAEEPPLTCLIQVDLRDPVPADGRGGADPALILELADRIAAAPGLALGGLMAVAPLDEPAAPAFRRLRELSAQLRERHPGADMISAGMSGDLEEAVAHGATHLRVGRDVLGARPLQR</sequence>
<feature type="compositionally biased region" description="Acidic residues" evidence="4">
    <location>
        <begin position="18"/>
        <end position="29"/>
    </location>
</feature>
<feature type="compositionally biased region" description="Low complexity" evidence="4">
    <location>
        <begin position="1"/>
        <end position="17"/>
    </location>
</feature>
<dbReference type="InterPro" id="IPR001608">
    <property type="entry name" value="Ala_racemase_N"/>
</dbReference>
<evidence type="ECO:0000256" key="2">
    <source>
        <dbReference type="HAMAP-Rule" id="MF_02087"/>
    </source>
</evidence>
<dbReference type="Pfam" id="PF01168">
    <property type="entry name" value="Ala_racemase_N"/>
    <property type="match status" value="1"/>
</dbReference>
<feature type="compositionally biased region" description="Acidic residues" evidence="4">
    <location>
        <begin position="134"/>
        <end position="143"/>
    </location>
</feature>
<accession>A0A7Z0J3T0</accession>
<evidence type="ECO:0000259" key="5">
    <source>
        <dbReference type="Pfam" id="PF01168"/>
    </source>
</evidence>
<dbReference type="InterPro" id="IPR029066">
    <property type="entry name" value="PLP-binding_barrel"/>
</dbReference>
<dbReference type="HAMAP" id="MF_02087">
    <property type="entry name" value="PLP_homeostasis"/>
    <property type="match status" value="1"/>
</dbReference>
<evidence type="ECO:0000256" key="1">
    <source>
        <dbReference type="ARBA" id="ARBA00022898"/>
    </source>
</evidence>
<keyword evidence="7" id="KW-1185">Reference proteome</keyword>
<dbReference type="Proteomes" id="UP000560069">
    <property type="component" value="Unassembled WGS sequence"/>
</dbReference>
<proteinExistence type="inferred from homology"/>
<comment type="caution">
    <text evidence="6">The sequence shown here is derived from an EMBL/GenBank/DDBJ whole genome shotgun (WGS) entry which is preliminary data.</text>
</comment>
<feature type="domain" description="Alanine racemase N-terminal" evidence="5">
    <location>
        <begin position="46"/>
        <end position="311"/>
    </location>
</feature>
<name>A0A7Z0J3T0_9MICC</name>
<feature type="region of interest" description="Disordered" evidence="4">
    <location>
        <begin position="1"/>
        <end position="41"/>
    </location>
</feature>
<dbReference type="SUPFAM" id="SSF51419">
    <property type="entry name" value="PLP-binding barrel"/>
    <property type="match status" value="2"/>
</dbReference>
<evidence type="ECO:0000256" key="4">
    <source>
        <dbReference type="SAM" id="MobiDB-lite"/>
    </source>
</evidence>
<evidence type="ECO:0000256" key="3">
    <source>
        <dbReference type="RuleBase" id="RU004514"/>
    </source>
</evidence>
<dbReference type="EMBL" id="JACCFQ010000001">
    <property type="protein sequence ID" value="NYJ17316.1"/>
    <property type="molecule type" value="Genomic_DNA"/>
</dbReference>
<dbReference type="RefSeq" id="WP_179442062.1">
    <property type="nucleotide sequence ID" value="NZ_BAAALK010000002.1"/>
</dbReference>
<evidence type="ECO:0000313" key="7">
    <source>
        <dbReference type="Proteomes" id="UP000560069"/>
    </source>
</evidence>
<evidence type="ECO:0000313" key="6">
    <source>
        <dbReference type="EMBL" id="NYJ17316.1"/>
    </source>
</evidence>
<dbReference type="AlphaFoldDB" id="A0A7Z0J3T0"/>
<dbReference type="GO" id="GO:0030170">
    <property type="term" value="F:pyridoxal phosphate binding"/>
    <property type="evidence" value="ECO:0007669"/>
    <property type="project" value="UniProtKB-UniRule"/>
</dbReference>